<dbReference type="Proteomes" id="UP001158045">
    <property type="component" value="Unassembled WGS sequence"/>
</dbReference>
<keyword evidence="6 13" id="KW-0808">Transferase</keyword>
<dbReference type="PIRSF" id="PIRSF004930">
    <property type="entry name" value="Tln_factor_SUA5"/>
    <property type="match status" value="1"/>
</dbReference>
<evidence type="ECO:0000256" key="8">
    <source>
        <dbReference type="ARBA" id="ARBA00022695"/>
    </source>
</evidence>
<gene>
    <name evidence="15" type="ORF">QE109_10325</name>
</gene>
<evidence type="ECO:0000256" key="13">
    <source>
        <dbReference type="PIRNR" id="PIRNR004930"/>
    </source>
</evidence>
<dbReference type="PANTHER" id="PTHR17490">
    <property type="entry name" value="SUA5"/>
    <property type="match status" value="1"/>
</dbReference>
<dbReference type="InterPro" id="IPR050156">
    <property type="entry name" value="TC-AMP_synthase_SUA5"/>
</dbReference>
<evidence type="ECO:0000259" key="14">
    <source>
        <dbReference type="PROSITE" id="PS51163"/>
    </source>
</evidence>
<proteinExistence type="inferred from homology"/>
<protein>
    <recommendedName>
        <fullName evidence="4 13">Threonylcarbamoyl-AMP synthase</fullName>
        <shortName evidence="13">TC-AMP synthase</shortName>
        <ecNumber evidence="3 13">2.7.7.87</ecNumber>
    </recommendedName>
    <alternativeName>
        <fullName evidence="11 13">L-threonylcarbamoyladenylate synthase</fullName>
    </alternativeName>
</protein>
<dbReference type="EC" id="2.7.7.87" evidence="3 13"/>
<accession>A0ABT6NDN3</accession>
<evidence type="ECO:0000256" key="3">
    <source>
        <dbReference type="ARBA" id="ARBA00012584"/>
    </source>
</evidence>
<evidence type="ECO:0000256" key="5">
    <source>
        <dbReference type="ARBA" id="ARBA00022490"/>
    </source>
</evidence>
<dbReference type="InterPro" id="IPR006070">
    <property type="entry name" value="Sua5-like_dom"/>
</dbReference>
<keyword evidence="16" id="KW-1185">Reference proteome</keyword>
<keyword evidence="5 13" id="KW-0963">Cytoplasm</keyword>
<dbReference type="InterPro" id="IPR010923">
    <property type="entry name" value="T(6)A37_SUA5"/>
</dbReference>
<evidence type="ECO:0000256" key="12">
    <source>
        <dbReference type="ARBA" id="ARBA00048366"/>
    </source>
</evidence>
<dbReference type="RefSeq" id="WP_281094395.1">
    <property type="nucleotide sequence ID" value="NZ_JARYZI010000006.1"/>
</dbReference>
<dbReference type="SUPFAM" id="SSF55821">
    <property type="entry name" value="YrdC/RibB"/>
    <property type="match status" value="1"/>
</dbReference>
<evidence type="ECO:0000256" key="6">
    <source>
        <dbReference type="ARBA" id="ARBA00022679"/>
    </source>
</evidence>
<evidence type="ECO:0000256" key="1">
    <source>
        <dbReference type="ARBA" id="ARBA00004496"/>
    </source>
</evidence>
<dbReference type="PANTHER" id="PTHR17490:SF16">
    <property type="entry name" value="THREONYLCARBAMOYL-AMP SYNTHASE"/>
    <property type="match status" value="1"/>
</dbReference>
<evidence type="ECO:0000313" key="16">
    <source>
        <dbReference type="Proteomes" id="UP001158045"/>
    </source>
</evidence>
<comment type="catalytic activity">
    <reaction evidence="12 13">
        <text>L-threonine + hydrogencarbonate + ATP = L-threonylcarbamoyladenylate + diphosphate + H2O</text>
        <dbReference type="Rhea" id="RHEA:36407"/>
        <dbReference type="ChEBI" id="CHEBI:15377"/>
        <dbReference type="ChEBI" id="CHEBI:17544"/>
        <dbReference type="ChEBI" id="CHEBI:30616"/>
        <dbReference type="ChEBI" id="CHEBI:33019"/>
        <dbReference type="ChEBI" id="CHEBI:57926"/>
        <dbReference type="ChEBI" id="CHEBI:73682"/>
        <dbReference type="EC" id="2.7.7.87"/>
    </reaction>
</comment>
<dbReference type="Gene3D" id="3.90.870.10">
    <property type="entry name" value="DHBP synthase"/>
    <property type="match status" value="1"/>
</dbReference>
<evidence type="ECO:0000256" key="9">
    <source>
        <dbReference type="ARBA" id="ARBA00022741"/>
    </source>
</evidence>
<dbReference type="NCBIfam" id="TIGR00057">
    <property type="entry name" value="L-threonylcarbamoyladenylate synthase"/>
    <property type="match status" value="1"/>
</dbReference>
<dbReference type="EMBL" id="JARYZI010000006">
    <property type="protein sequence ID" value="MDH8678544.1"/>
    <property type="molecule type" value="Genomic_DNA"/>
</dbReference>
<dbReference type="Pfam" id="PF01300">
    <property type="entry name" value="Sua5_yciO_yrdC"/>
    <property type="match status" value="1"/>
</dbReference>
<evidence type="ECO:0000256" key="4">
    <source>
        <dbReference type="ARBA" id="ARBA00015492"/>
    </source>
</evidence>
<reference evidence="15 16" key="1">
    <citation type="submission" date="2023-04" db="EMBL/GenBank/DDBJ databases">
        <title>Fusibacter bizertensis strain WBS, isolated from littoral bottom sediments of the Arctic seas - biochemical and genomic analysis.</title>
        <authorList>
            <person name="Brioukhanov A.L."/>
        </authorList>
    </citation>
    <scope>NUCLEOTIDE SEQUENCE [LARGE SCALE GENOMIC DNA]</scope>
    <source>
        <strain evidence="15 16">WBS</strain>
    </source>
</reference>
<dbReference type="Gene3D" id="3.40.50.11030">
    <property type="entry name" value="Threonylcarbamoyl-AMP synthase, C-terminal domain"/>
    <property type="match status" value="1"/>
</dbReference>
<evidence type="ECO:0000256" key="10">
    <source>
        <dbReference type="ARBA" id="ARBA00022840"/>
    </source>
</evidence>
<comment type="function">
    <text evidence="13">Required for the formation of a threonylcarbamoyl group on adenosine at position 37 (t(6)A37) in tRNAs that read codons beginning with adenine.</text>
</comment>
<keyword evidence="10 13" id="KW-0067">ATP-binding</keyword>
<dbReference type="Pfam" id="PF03481">
    <property type="entry name" value="Sua5_C"/>
    <property type="match status" value="1"/>
</dbReference>
<dbReference type="GO" id="GO:0061710">
    <property type="term" value="F:L-threonylcarbamoyladenylate synthase"/>
    <property type="evidence" value="ECO:0007669"/>
    <property type="project" value="UniProtKB-EC"/>
</dbReference>
<keyword evidence="7 13" id="KW-0819">tRNA processing</keyword>
<dbReference type="InterPro" id="IPR017945">
    <property type="entry name" value="DHBP_synth_RibB-like_a/b_dom"/>
</dbReference>
<comment type="similarity">
    <text evidence="2 13">Belongs to the SUA5 family.</text>
</comment>
<comment type="subcellular location">
    <subcellularLocation>
        <location evidence="1 13">Cytoplasm</location>
    </subcellularLocation>
</comment>
<organism evidence="15 16">
    <name type="scientific">Fusibacter bizertensis</name>
    <dbReference type="NCBI Taxonomy" id="1488331"/>
    <lineage>
        <taxon>Bacteria</taxon>
        <taxon>Bacillati</taxon>
        <taxon>Bacillota</taxon>
        <taxon>Clostridia</taxon>
        <taxon>Eubacteriales</taxon>
        <taxon>Eubacteriales Family XII. Incertae Sedis</taxon>
        <taxon>Fusibacter</taxon>
    </lineage>
</organism>
<comment type="caution">
    <text evidence="15">The sequence shown here is derived from an EMBL/GenBank/DDBJ whole genome shotgun (WGS) entry which is preliminary data.</text>
</comment>
<dbReference type="InterPro" id="IPR005145">
    <property type="entry name" value="Sua5_C"/>
</dbReference>
<keyword evidence="9 13" id="KW-0547">Nucleotide-binding</keyword>
<feature type="domain" description="YrdC-like" evidence="14">
    <location>
        <begin position="19"/>
        <end position="205"/>
    </location>
</feature>
<evidence type="ECO:0000313" key="15">
    <source>
        <dbReference type="EMBL" id="MDH8678544.1"/>
    </source>
</evidence>
<name>A0ABT6NDN3_9FIRM</name>
<dbReference type="InterPro" id="IPR038385">
    <property type="entry name" value="Sua5/YwlC_C"/>
</dbReference>
<dbReference type="PROSITE" id="PS51163">
    <property type="entry name" value="YRDC"/>
    <property type="match status" value="1"/>
</dbReference>
<evidence type="ECO:0000256" key="7">
    <source>
        <dbReference type="ARBA" id="ARBA00022694"/>
    </source>
</evidence>
<evidence type="ECO:0000256" key="11">
    <source>
        <dbReference type="ARBA" id="ARBA00029774"/>
    </source>
</evidence>
<evidence type="ECO:0000256" key="2">
    <source>
        <dbReference type="ARBA" id="ARBA00007663"/>
    </source>
</evidence>
<keyword evidence="8 13" id="KW-0548">Nucleotidyltransferase</keyword>
<sequence>MKETLIVTINGSETNEELNKLLIKPSEILASGGTVAFPTETVYGLGASALSEEAVNSIYMAKGRPSDNPLIVHIANVESLNLLVSEVKPYAKLLMAALWPGPITFIFSKKPEISSKVCGGLDTIAVRMPAHKVALELIRMSKKPIAAPSANLSGKPSPTSGRAVIDDMSGRVDCIIVGENSEVGLESTVLDVTGDIPMILRPGKVTRERIVELVGACEMDVAISGDKIDDSGVAKSPGMKYKHYAPEADMEVFVGSSSDIVRSLYEKTRNILDDPKTKVGIMTFLEEAMVIDNMLRGHDCLNGRYEWIDVGSSKEQTDYAGKLFENLRTFDALGCTHILARGVDEIGLGVAIMNRLKKASDGKVTRI</sequence>